<dbReference type="CDD" id="cd00610">
    <property type="entry name" value="OAT_like"/>
    <property type="match status" value="1"/>
</dbReference>
<dbReference type="AlphaFoldDB" id="A0A2P5SYY2"/>
<reference evidence="10 11" key="1">
    <citation type="journal article" date="2018" name="Genome Biol. Evol.">
        <title>Cladogenesis and Genomic Streamlining in Extracellular Endosymbionts of Tropical Stink Bugs.</title>
        <authorList>
            <person name="Otero-Bravo A."/>
            <person name="Goffredi S."/>
            <person name="Sabree Z.L."/>
        </authorList>
    </citation>
    <scope>NUCLEOTIDE SEQUENCE [LARGE SCALE GENOMIC DNA]</scope>
    <source>
        <strain evidence="10 11">SoET</strain>
    </source>
</reference>
<feature type="binding site" evidence="9">
    <location>
        <position position="392"/>
    </location>
    <ligand>
        <name>substrate</name>
    </ligand>
</feature>
<dbReference type="EC" id="2.6.1.62" evidence="9"/>
<keyword evidence="9" id="KW-0963">Cytoplasm</keyword>
<dbReference type="Pfam" id="PF00202">
    <property type="entry name" value="Aminotran_3"/>
    <property type="match status" value="1"/>
</dbReference>
<comment type="similarity">
    <text evidence="9">Belongs to the class-III pyridoxal-phosphate-dependent aminotransferase family. BioA subfamily.</text>
</comment>
<dbReference type="FunFam" id="3.40.640.10:FF:000041">
    <property type="entry name" value="Adenosylmethionine-8-amino-7-oxononanoate aminotransferase"/>
    <property type="match status" value="1"/>
</dbReference>
<dbReference type="InterPro" id="IPR005815">
    <property type="entry name" value="BioA"/>
</dbReference>
<comment type="caution">
    <text evidence="10">The sequence shown here is derived from an EMBL/GenBank/DDBJ whole genome shotgun (WGS) entry which is preliminary data.</text>
</comment>
<dbReference type="Gene3D" id="3.90.1150.10">
    <property type="entry name" value="Aspartate Aminotransferase, domain 1"/>
    <property type="match status" value="1"/>
</dbReference>
<evidence type="ECO:0000313" key="10">
    <source>
        <dbReference type="EMBL" id="PPI87557.1"/>
    </source>
</evidence>
<comment type="cofactor">
    <cofactor evidence="1 9">
        <name>pyridoxal 5'-phosphate</name>
        <dbReference type="ChEBI" id="CHEBI:597326"/>
    </cofactor>
</comment>
<feature type="binding site" evidence="9">
    <location>
        <position position="53"/>
    </location>
    <ligand>
        <name>substrate</name>
    </ligand>
</feature>
<dbReference type="SUPFAM" id="SSF53383">
    <property type="entry name" value="PLP-dependent transferases"/>
    <property type="match status" value="1"/>
</dbReference>
<keyword evidence="5 9" id="KW-0949">S-adenosyl-L-methionine</keyword>
<dbReference type="InterPro" id="IPR005814">
    <property type="entry name" value="Aminotrans_3"/>
</dbReference>
<name>A0A2P5SYY2_9GAMM</name>
<evidence type="ECO:0000256" key="2">
    <source>
        <dbReference type="ARBA" id="ARBA00005063"/>
    </source>
</evidence>
<feature type="binding site" evidence="9">
    <location>
        <position position="145"/>
    </location>
    <ligand>
        <name>substrate</name>
    </ligand>
</feature>
<dbReference type="Gene3D" id="3.40.640.10">
    <property type="entry name" value="Type I PLP-dependent aspartate aminotransferase-like (Major domain)"/>
    <property type="match status" value="1"/>
</dbReference>
<feature type="binding site" evidence="9">
    <location>
        <begin position="309"/>
        <end position="310"/>
    </location>
    <ligand>
        <name>pyridoxal 5'-phosphate</name>
        <dbReference type="ChEBI" id="CHEBI:597326"/>
    </ligand>
</feature>
<dbReference type="GO" id="GO:0005737">
    <property type="term" value="C:cytoplasm"/>
    <property type="evidence" value="ECO:0007669"/>
    <property type="project" value="UniProtKB-SubCell"/>
</dbReference>
<dbReference type="PANTHER" id="PTHR42684:SF17">
    <property type="entry name" value="ADENOSYLMETHIONINE-8-AMINO-7-OXONONANOATE AMINOTRANSFERASE"/>
    <property type="match status" value="1"/>
</dbReference>
<evidence type="ECO:0000256" key="9">
    <source>
        <dbReference type="HAMAP-Rule" id="MF_00834"/>
    </source>
</evidence>
<dbReference type="RefSeq" id="WP_136131553.1">
    <property type="nucleotide sequence ID" value="NZ_PDKS01000001.1"/>
</dbReference>
<keyword evidence="3 9" id="KW-0032">Aminotransferase</keyword>
<accession>A0A2P5SYY2</accession>
<keyword evidence="4 9" id="KW-0808">Transferase</keyword>
<feature type="binding site" evidence="9">
    <location>
        <begin position="113"/>
        <end position="114"/>
    </location>
    <ligand>
        <name>pyridoxal 5'-phosphate</name>
        <dbReference type="ChEBI" id="CHEBI:597326"/>
    </ligand>
</feature>
<dbReference type="NCBIfam" id="NF005940">
    <property type="entry name" value="PRK07986.1"/>
    <property type="match status" value="1"/>
</dbReference>
<evidence type="ECO:0000256" key="5">
    <source>
        <dbReference type="ARBA" id="ARBA00022691"/>
    </source>
</evidence>
<keyword evidence="6 9" id="KW-0093">Biotin biosynthesis</keyword>
<dbReference type="OrthoDB" id="9801052at2"/>
<comment type="subcellular location">
    <subcellularLocation>
        <location evidence="9">Cytoplasm</location>
    </subcellularLocation>
</comment>
<evidence type="ECO:0000313" key="11">
    <source>
        <dbReference type="Proteomes" id="UP000296034"/>
    </source>
</evidence>
<keyword evidence="7 9" id="KW-0663">Pyridoxal phosphate</keyword>
<dbReference type="PANTHER" id="PTHR42684">
    <property type="entry name" value="ADENOSYLMETHIONINE-8-AMINO-7-OXONONANOATE AMINOTRANSFERASE"/>
    <property type="match status" value="1"/>
</dbReference>
<dbReference type="GO" id="GO:0009102">
    <property type="term" value="P:biotin biosynthetic process"/>
    <property type="evidence" value="ECO:0007669"/>
    <property type="project" value="UniProtKB-UniRule"/>
</dbReference>
<protein>
    <recommendedName>
        <fullName evidence="9">Adenosylmethionine-8-amino-7-oxononanoate aminotransferase</fullName>
        <ecNumber evidence="9">2.6.1.62</ecNumber>
    </recommendedName>
    <alternativeName>
        <fullName evidence="9">7,8-diamino-pelargonic acid aminotransferase</fullName>
        <shortName evidence="9">DAPA AT</shortName>
        <shortName evidence="9">DAPA aminotransferase</shortName>
    </alternativeName>
    <alternativeName>
        <fullName evidence="9">7,8-diaminononanoate synthase</fullName>
        <shortName evidence="9">DANS</shortName>
    </alternativeName>
    <alternativeName>
        <fullName evidence="9">Diaminopelargonic acid synthase</fullName>
    </alternativeName>
</protein>
<comment type="pathway">
    <text evidence="2 9">Cofactor biosynthesis; biotin biosynthesis; 7,8-diaminononanoate from 8-amino-7-oxononanoate (SAM route): step 1/1.</text>
</comment>
<dbReference type="PROSITE" id="PS00600">
    <property type="entry name" value="AA_TRANSFER_CLASS_3"/>
    <property type="match status" value="1"/>
</dbReference>
<feature type="modified residue" description="N6-(pyridoxal phosphate)lysine" evidence="9">
    <location>
        <position position="275"/>
    </location>
</feature>
<sequence length="429" mass="48874">MLIKNNYNFDRQHIWHPYSSIKKPFPCYQVIKAKGCKLKLNNGKTLIDGMSSWLSAIHGYNHPRLNLAIKKQIKKMSHVMFGGLTHISAISLCRKLIEITPLPLECIFLCDSGSVSIEVSMKMALQYWLGRKENRQKFLALQYSYHGDTFAAMSVCDPKNSMHNLWKGYLTENYFAEAPKCGFYENWSIKDFDDFAYLIEKHHKKLAAVIIEPIVQGAGGMRIYNPKYLQLVREYCNLYDVLLIVDEIATGFGRTGKLFAFEYSDIEPDILCLGKALTGGTMTLAATITTREIADTISNSYANCFMHGPTFMGNPMACAVAVENLNILQNNDWVHQVGNIEKQLFKFLLPLKNSQQVSDIRILGAIGVVETNRSIDIAAIQNFFVRQGVWIRPFGKLIYLVPPYIIKEHELKKLIESIFLAIEYPLNFL</sequence>
<dbReference type="NCBIfam" id="NF004624">
    <property type="entry name" value="PRK05964.1"/>
    <property type="match status" value="1"/>
</dbReference>
<evidence type="ECO:0000256" key="1">
    <source>
        <dbReference type="ARBA" id="ARBA00001933"/>
    </source>
</evidence>
<evidence type="ECO:0000256" key="4">
    <source>
        <dbReference type="ARBA" id="ARBA00022679"/>
    </source>
</evidence>
<dbReference type="PIRSF" id="PIRSF000521">
    <property type="entry name" value="Transaminase_4ab_Lys_Orn"/>
    <property type="match status" value="1"/>
</dbReference>
<proteinExistence type="inferred from homology"/>
<dbReference type="HAMAP" id="MF_00834">
    <property type="entry name" value="BioA"/>
    <property type="match status" value="1"/>
</dbReference>
<feature type="site" description="Participates in the substrate recognition with KAPA and in a stacking interaction with the adenine ring of SAM" evidence="9">
    <location>
        <position position="18"/>
    </location>
</feature>
<dbReference type="InterPro" id="IPR015421">
    <property type="entry name" value="PyrdxlP-dep_Trfase_major"/>
</dbReference>
<dbReference type="UniPathway" id="UPA00078">
    <property type="reaction ID" value="UER00160"/>
</dbReference>
<organism evidence="10 11">
    <name type="scientific">Candidatus Pantoea edessiphila</name>
    <dbReference type="NCBI Taxonomy" id="2044610"/>
    <lineage>
        <taxon>Bacteria</taxon>
        <taxon>Pseudomonadati</taxon>
        <taxon>Pseudomonadota</taxon>
        <taxon>Gammaproteobacteria</taxon>
        <taxon>Enterobacterales</taxon>
        <taxon>Erwiniaceae</taxon>
        <taxon>Pantoea</taxon>
    </lineage>
</organism>
<comment type="catalytic activity">
    <reaction evidence="8 9">
        <text>(8S)-8-amino-7-oxononanoate + S-adenosyl-L-methionine = S-adenosyl-4-methylsulfanyl-2-oxobutanoate + (7R,8S)-7,8-diammoniononanoate</text>
        <dbReference type="Rhea" id="RHEA:16861"/>
        <dbReference type="ChEBI" id="CHEBI:16490"/>
        <dbReference type="ChEBI" id="CHEBI:59789"/>
        <dbReference type="ChEBI" id="CHEBI:149468"/>
        <dbReference type="ChEBI" id="CHEBI:149469"/>
        <dbReference type="EC" id="2.6.1.62"/>
    </reaction>
</comment>
<comment type="subunit">
    <text evidence="9">Homodimer.</text>
</comment>
<evidence type="ECO:0000256" key="7">
    <source>
        <dbReference type="ARBA" id="ARBA00022898"/>
    </source>
</evidence>
<dbReference type="GO" id="GO:0030170">
    <property type="term" value="F:pyridoxal phosphate binding"/>
    <property type="evidence" value="ECO:0007669"/>
    <property type="project" value="UniProtKB-UniRule"/>
</dbReference>
<evidence type="ECO:0000256" key="8">
    <source>
        <dbReference type="ARBA" id="ARBA00048449"/>
    </source>
</evidence>
<dbReference type="InterPro" id="IPR049704">
    <property type="entry name" value="Aminotrans_3_PPA_site"/>
</dbReference>
<dbReference type="EMBL" id="PDKS01000001">
    <property type="protein sequence ID" value="PPI87557.1"/>
    <property type="molecule type" value="Genomic_DNA"/>
</dbReference>
<dbReference type="GO" id="GO:0004015">
    <property type="term" value="F:adenosylmethionine-8-amino-7-oxononanoate transaminase activity"/>
    <property type="evidence" value="ECO:0007669"/>
    <property type="project" value="UniProtKB-UniRule"/>
</dbReference>
<evidence type="ECO:0000256" key="6">
    <source>
        <dbReference type="ARBA" id="ARBA00022756"/>
    </source>
</evidence>
<dbReference type="NCBIfam" id="TIGR00508">
    <property type="entry name" value="bioA"/>
    <property type="match status" value="1"/>
</dbReference>
<evidence type="ECO:0000256" key="3">
    <source>
        <dbReference type="ARBA" id="ARBA00022576"/>
    </source>
</evidence>
<comment type="function">
    <text evidence="9">Catalyzes the transfer of the alpha-amino group from S-adenosyl-L-methionine (SAM) to 7-keto-8-aminopelargonic acid (KAPA) to form 7,8-diaminopelargonic acid (DAPA). It is the only aminotransferase known to utilize SAM as an amino donor.</text>
</comment>
<feature type="binding site" evidence="9">
    <location>
        <position position="308"/>
    </location>
    <ligand>
        <name>substrate</name>
    </ligand>
</feature>
<feature type="binding site" evidence="9">
    <location>
        <position position="246"/>
    </location>
    <ligand>
        <name>pyridoxal 5'-phosphate</name>
        <dbReference type="ChEBI" id="CHEBI:597326"/>
    </ligand>
</feature>
<dbReference type="InterPro" id="IPR015424">
    <property type="entry name" value="PyrdxlP-dep_Trfase"/>
</dbReference>
<feature type="binding site" evidence="9">
    <location>
        <position position="275"/>
    </location>
    <ligand>
        <name>substrate</name>
    </ligand>
</feature>
<gene>
    <name evidence="9" type="primary">bioA</name>
    <name evidence="10" type="ORF">CRV11_01345</name>
</gene>
<dbReference type="InterPro" id="IPR015422">
    <property type="entry name" value="PyrdxlP-dep_Trfase_small"/>
</dbReference>
<dbReference type="Proteomes" id="UP000296034">
    <property type="component" value="Unassembled WGS sequence"/>
</dbReference>